<feature type="transmembrane region" description="Helical" evidence="1">
    <location>
        <begin position="6"/>
        <end position="27"/>
    </location>
</feature>
<evidence type="ECO:0000256" key="1">
    <source>
        <dbReference type="SAM" id="Phobius"/>
    </source>
</evidence>
<evidence type="ECO:0000313" key="3">
    <source>
        <dbReference type="Proteomes" id="UP000078428"/>
    </source>
</evidence>
<sequence>MLGKLLRIVLVNGIGLIAGLLLVEVILRVATPFPVFEKSGFAKYHPILGMVTDPSFPEIDPEGFRNPDPPAHPDLVALGASATYGYNVTSYDSWPQVLGRLTGMSVYNYGIGGYNPLQFYWLMDAAVAKKPKVILVGLHVAKDMKDVCKLLVSNAYWIDWAARRSLDTTPCRDLSEAPVGEEGRDLGPTPLQRIKLAVRRTAIGSAIGTLVVDPYQDAATRQPGPGTVFFQDGRNDTFVSRDYSIFIMNNSDTQAPWSDFAMKLTETLFLEMAEKAKAQGIGFAVVFFPTKNSVVKPYLEEAGYKLPVEFLKGVANETHLEAHFTEFFDKAGIPLVQPRPALQTLMKNRSHVYPFRNDDHPLASGYAAIAQAVQQSLFSVKAP</sequence>
<dbReference type="InterPro" id="IPR036514">
    <property type="entry name" value="SGNH_hydro_sf"/>
</dbReference>
<keyword evidence="1" id="KW-0472">Membrane</keyword>
<protein>
    <recommendedName>
        <fullName evidence="4">AlgX/AlgJ SGNH hydrolase-like domain-containing protein</fullName>
    </recommendedName>
</protein>
<keyword evidence="1" id="KW-1133">Transmembrane helix</keyword>
<name>A0A178MKW5_9PROT</name>
<comment type="caution">
    <text evidence="2">The sequence shown here is derived from an EMBL/GenBank/DDBJ whole genome shotgun (WGS) entry which is preliminary data.</text>
</comment>
<dbReference type="Proteomes" id="UP000078428">
    <property type="component" value="Unassembled WGS sequence"/>
</dbReference>
<keyword evidence="3" id="KW-1185">Reference proteome</keyword>
<reference evidence="2 3" key="1">
    <citation type="submission" date="2016-04" db="EMBL/GenBank/DDBJ databases">
        <title>Draft genome sequence of freshwater magnetotactic bacteria Magnetospirillum marisnigri SP-1 and Magnetospirillum moscoviense BB-1.</title>
        <authorList>
            <person name="Koziaeva V."/>
            <person name="Dziuba M.V."/>
            <person name="Ivanov T.M."/>
            <person name="Kuznetsov B."/>
            <person name="Grouzdev D.S."/>
        </authorList>
    </citation>
    <scope>NUCLEOTIDE SEQUENCE [LARGE SCALE GENOMIC DNA]</scope>
    <source>
        <strain evidence="2 3">SP-1</strain>
    </source>
</reference>
<evidence type="ECO:0008006" key="4">
    <source>
        <dbReference type="Google" id="ProtNLM"/>
    </source>
</evidence>
<dbReference type="OrthoDB" id="7333037at2"/>
<evidence type="ECO:0000313" key="2">
    <source>
        <dbReference type="EMBL" id="OAN49239.1"/>
    </source>
</evidence>
<dbReference type="GO" id="GO:0016788">
    <property type="term" value="F:hydrolase activity, acting on ester bonds"/>
    <property type="evidence" value="ECO:0007669"/>
    <property type="project" value="UniProtKB-ARBA"/>
</dbReference>
<accession>A0A178MKW5</accession>
<proteinExistence type="predicted"/>
<dbReference type="SUPFAM" id="SSF52266">
    <property type="entry name" value="SGNH hydrolase"/>
    <property type="match status" value="1"/>
</dbReference>
<dbReference type="EMBL" id="LWQT01000066">
    <property type="protein sequence ID" value="OAN49239.1"/>
    <property type="molecule type" value="Genomic_DNA"/>
</dbReference>
<dbReference type="STRING" id="1285242.A6A04_03750"/>
<dbReference type="AlphaFoldDB" id="A0A178MKW5"/>
<keyword evidence="1" id="KW-0812">Transmembrane</keyword>
<gene>
    <name evidence="2" type="ORF">A6A04_03750</name>
</gene>
<dbReference type="Gene3D" id="3.40.50.1110">
    <property type="entry name" value="SGNH hydrolase"/>
    <property type="match status" value="1"/>
</dbReference>
<dbReference type="RefSeq" id="WP_068493679.1">
    <property type="nucleotide sequence ID" value="NZ_LWQT01000066.1"/>
</dbReference>
<organism evidence="2 3">
    <name type="scientific">Paramagnetospirillum marisnigri</name>
    <dbReference type="NCBI Taxonomy" id="1285242"/>
    <lineage>
        <taxon>Bacteria</taxon>
        <taxon>Pseudomonadati</taxon>
        <taxon>Pseudomonadota</taxon>
        <taxon>Alphaproteobacteria</taxon>
        <taxon>Rhodospirillales</taxon>
        <taxon>Magnetospirillaceae</taxon>
        <taxon>Paramagnetospirillum</taxon>
    </lineage>
</organism>